<evidence type="ECO:0000313" key="1">
    <source>
        <dbReference type="EMBL" id="ABE35123.1"/>
    </source>
</evidence>
<dbReference type="Proteomes" id="UP000001817">
    <property type="component" value="Chromosome 2"/>
</dbReference>
<dbReference type="EMBL" id="CP000271">
    <property type="protein sequence ID" value="ABE35123.1"/>
    <property type="molecule type" value="Genomic_DNA"/>
</dbReference>
<evidence type="ECO:0000313" key="2">
    <source>
        <dbReference type="Proteomes" id="UP000001817"/>
    </source>
</evidence>
<name>Q13LB6_PARXL</name>
<sequence length="141" mass="15376">MVGHARRVSTPLWVWSGYVTGKPGSRQRPGSTRSGTQMARRQHMIFHGTTGWLSIDASFNPGVHGPAQVHHHHDKTAEVTATRFDGVDQYRAIVEDFARTARGQTGKPAFPLENSLGNQRVIDHILSGGSGTTLPSVRKPS</sequence>
<accession>Q13LB6</accession>
<dbReference type="STRING" id="266265.Bxe_B0831"/>
<keyword evidence="2" id="KW-1185">Reference proteome</keyword>
<evidence type="ECO:0008006" key="3">
    <source>
        <dbReference type="Google" id="ProtNLM"/>
    </source>
</evidence>
<protein>
    <recommendedName>
        <fullName evidence="3">Gfo/Idh/MocA-like oxidoreductase C-terminal domain-containing protein</fullName>
    </recommendedName>
</protein>
<organism evidence="1 2">
    <name type="scientific">Paraburkholderia xenovorans (strain LB400)</name>
    <dbReference type="NCBI Taxonomy" id="266265"/>
    <lineage>
        <taxon>Bacteria</taxon>
        <taxon>Pseudomonadati</taxon>
        <taxon>Pseudomonadota</taxon>
        <taxon>Betaproteobacteria</taxon>
        <taxon>Burkholderiales</taxon>
        <taxon>Burkholderiaceae</taxon>
        <taxon>Paraburkholderia</taxon>
    </lineage>
</organism>
<dbReference type="AlphaFoldDB" id="Q13LB6"/>
<dbReference type="eggNOG" id="COG0673">
    <property type="taxonomic scope" value="Bacteria"/>
</dbReference>
<gene>
    <name evidence="1" type="ORF">Bxe_B0831</name>
</gene>
<proteinExistence type="predicted"/>
<reference evidence="1 2" key="1">
    <citation type="journal article" date="2006" name="Proc. Natl. Acad. Sci. U.S.A.">
        <title>Burkholderia xenovorans LB400 harbors a multi-replicon, 9.73-Mbp genome shaped for versatility.</title>
        <authorList>
            <person name="Chain P.S."/>
            <person name="Denef V.J."/>
            <person name="Konstantinidis K.T."/>
            <person name="Vergez L.M."/>
            <person name="Agullo L."/>
            <person name="Reyes V.L."/>
            <person name="Hauser L."/>
            <person name="Cordova M."/>
            <person name="Gomez L."/>
            <person name="Gonzalez M."/>
            <person name="Land M."/>
            <person name="Lao V."/>
            <person name="Larimer F."/>
            <person name="LiPuma J.J."/>
            <person name="Mahenthiralingam E."/>
            <person name="Malfatti S.A."/>
            <person name="Marx C.J."/>
            <person name="Parnell J.J."/>
            <person name="Ramette A."/>
            <person name="Richardson P."/>
            <person name="Seeger M."/>
            <person name="Smith D."/>
            <person name="Spilker T."/>
            <person name="Sul W.J."/>
            <person name="Tsoi T.V."/>
            <person name="Ulrich L.E."/>
            <person name="Zhulin I.B."/>
            <person name="Tiedje J.M."/>
        </authorList>
    </citation>
    <scope>NUCLEOTIDE SEQUENCE [LARGE SCALE GENOMIC DNA]</scope>
    <source>
        <strain evidence="1 2">LB400</strain>
    </source>
</reference>
<dbReference type="KEGG" id="bxe:Bxe_B0831"/>
<dbReference type="SUPFAM" id="SSF55347">
    <property type="entry name" value="Glyceraldehyde-3-phosphate dehydrogenase-like, C-terminal domain"/>
    <property type="match status" value="1"/>
</dbReference>
<dbReference type="Gene3D" id="3.30.360.10">
    <property type="entry name" value="Dihydrodipicolinate Reductase, domain 2"/>
    <property type="match status" value="1"/>
</dbReference>